<evidence type="ECO:0000313" key="2">
    <source>
        <dbReference type="Proteomes" id="UP001054837"/>
    </source>
</evidence>
<comment type="caution">
    <text evidence="1">The sequence shown here is derived from an EMBL/GenBank/DDBJ whole genome shotgun (WGS) entry which is preliminary data.</text>
</comment>
<dbReference type="EMBL" id="BPLQ01004971">
    <property type="protein sequence ID" value="GIY11868.1"/>
    <property type="molecule type" value="Genomic_DNA"/>
</dbReference>
<evidence type="ECO:0000313" key="1">
    <source>
        <dbReference type="EMBL" id="GIY11868.1"/>
    </source>
</evidence>
<gene>
    <name evidence="1" type="ORF">CDAR_29751</name>
</gene>
<dbReference type="Proteomes" id="UP001054837">
    <property type="component" value="Unassembled WGS sequence"/>
</dbReference>
<organism evidence="1 2">
    <name type="scientific">Caerostris darwini</name>
    <dbReference type="NCBI Taxonomy" id="1538125"/>
    <lineage>
        <taxon>Eukaryota</taxon>
        <taxon>Metazoa</taxon>
        <taxon>Ecdysozoa</taxon>
        <taxon>Arthropoda</taxon>
        <taxon>Chelicerata</taxon>
        <taxon>Arachnida</taxon>
        <taxon>Araneae</taxon>
        <taxon>Araneomorphae</taxon>
        <taxon>Entelegynae</taxon>
        <taxon>Araneoidea</taxon>
        <taxon>Araneidae</taxon>
        <taxon>Caerostris</taxon>
    </lineage>
</organism>
<dbReference type="AlphaFoldDB" id="A0AAV4QVX1"/>
<sequence>MVYCDCLNKAGITYKERNRNFDFETVSWAQWKTEGLVACQLFLNLRRSFFSARLPPPWQQRREVVDPPPLRKSPIGFSSVMQWCGGWRVLHHIAAGPSVLAGREFRMCKALGGVFLVTNLVICSFF</sequence>
<accession>A0AAV4QVX1</accession>
<reference evidence="1 2" key="1">
    <citation type="submission" date="2021-06" db="EMBL/GenBank/DDBJ databases">
        <title>Caerostris darwini draft genome.</title>
        <authorList>
            <person name="Kono N."/>
            <person name="Arakawa K."/>
        </authorList>
    </citation>
    <scope>NUCLEOTIDE SEQUENCE [LARGE SCALE GENOMIC DNA]</scope>
</reference>
<protein>
    <submittedName>
        <fullName evidence="1">Uncharacterized protein</fullName>
    </submittedName>
</protein>
<keyword evidence="2" id="KW-1185">Reference proteome</keyword>
<name>A0AAV4QVX1_9ARAC</name>
<proteinExistence type="predicted"/>